<evidence type="ECO:0000256" key="7">
    <source>
        <dbReference type="ARBA" id="ARBA00035120"/>
    </source>
</evidence>
<dbReference type="GO" id="GO:0062054">
    <property type="term" value="F:fluoride channel activity"/>
    <property type="evidence" value="ECO:0007669"/>
    <property type="project" value="UniProtKB-UniRule"/>
</dbReference>
<evidence type="ECO:0000256" key="10">
    <source>
        <dbReference type="HAMAP-Rule" id="MF_00454"/>
    </source>
</evidence>
<evidence type="ECO:0000256" key="8">
    <source>
        <dbReference type="ARBA" id="ARBA00035585"/>
    </source>
</evidence>
<comment type="activity regulation">
    <text evidence="10">Na(+) is not transported, but it plays an essential structural role and its presence is essential for fluoride channel function.</text>
</comment>
<evidence type="ECO:0000256" key="5">
    <source>
        <dbReference type="ARBA" id="ARBA00023136"/>
    </source>
</evidence>
<keyword evidence="3 10" id="KW-0812">Transmembrane</keyword>
<keyword evidence="4 10" id="KW-1133">Transmembrane helix</keyword>
<evidence type="ECO:0000256" key="1">
    <source>
        <dbReference type="ARBA" id="ARBA00004651"/>
    </source>
</evidence>
<dbReference type="GO" id="GO:0140114">
    <property type="term" value="P:cellular detoxification of fluoride"/>
    <property type="evidence" value="ECO:0007669"/>
    <property type="project" value="UniProtKB-UniRule"/>
</dbReference>
<comment type="function">
    <text evidence="9 10">Fluoride-specific ion channel. Important for reducing fluoride concentration in the cell, thus reducing its toxicity.</text>
</comment>
<keyword evidence="2 10" id="KW-1003">Cell membrane</keyword>
<evidence type="ECO:0000256" key="4">
    <source>
        <dbReference type="ARBA" id="ARBA00022989"/>
    </source>
</evidence>
<keyword evidence="10" id="KW-0915">Sodium</keyword>
<protein>
    <recommendedName>
        <fullName evidence="10">Fluoride-specific ion channel FluC</fullName>
    </recommendedName>
</protein>
<dbReference type="PANTHER" id="PTHR28259">
    <property type="entry name" value="FLUORIDE EXPORT PROTEIN 1-RELATED"/>
    <property type="match status" value="1"/>
</dbReference>
<reference evidence="11" key="1">
    <citation type="journal article" date="2014" name="Int. J. Syst. Evol. Microbiol.">
        <title>Complete genome sequence of Corynebacterium casei LMG S-19264T (=DSM 44701T), isolated from a smear-ripened cheese.</title>
        <authorList>
            <consortium name="US DOE Joint Genome Institute (JGI-PGF)"/>
            <person name="Walter F."/>
            <person name="Albersmeier A."/>
            <person name="Kalinowski J."/>
            <person name="Ruckert C."/>
        </authorList>
    </citation>
    <scope>NUCLEOTIDE SEQUENCE</scope>
    <source>
        <strain evidence="11">JCM 4633</strain>
    </source>
</reference>
<evidence type="ECO:0000313" key="11">
    <source>
        <dbReference type="EMBL" id="GHC55051.1"/>
    </source>
</evidence>
<evidence type="ECO:0000313" key="12">
    <source>
        <dbReference type="Proteomes" id="UP000646244"/>
    </source>
</evidence>
<feature type="transmembrane region" description="Helical" evidence="10">
    <location>
        <begin position="41"/>
        <end position="63"/>
    </location>
</feature>
<dbReference type="AlphaFoldDB" id="A0A918WK74"/>
<gene>
    <name evidence="11" type="primary">crcB1</name>
    <name evidence="10" type="synonym">crcB</name>
    <name evidence="10" type="synonym">fluC</name>
    <name evidence="11" type="ORF">GCM10010507_34310</name>
</gene>
<sequence>MPRTPMSRTPATVCAVSLGGGLGAAARYAAARLWPVAPGGFPWTTMAVNIIGCLAMGALTIVLTEVWPARPLARPFLATGVLGGFTTFSTYVVDSHSLLGDGRAAAGLACTVLTPLAALAAAWSGARAARLLLPGREWARA</sequence>
<comment type="caution">
    <text evidence="11">The sequence shown here is derived from an EMBL/GenBank/DDBJ whole genome shotgun (WGS) entry which is preliminary data.</text>
</comment>
<comment type="similarity">
    <text evidence="7 10">Belongs to the fluoride channel Fluc/FEX (TC 1.A.43) family.</text>
</comment>
<feature type="binding site" evidence="10">
    <location>
        <position position="86"/>
    </location>
    <ligand>
        <name>Na(+)</name>
        <dbReference type="ChEBI" id="CHEBI:29101"/>
        <note>structural</note>
    </ligand>
</feature>
<keyword evidence="10" id="KW-0406">Ion transport</keyword>
<keyword evidence="10" id="KW-0479">Metal-binding</keyword>
<evidence type="ECO:0000256" key="3">
    <source>
        <dbReference type="ARBA" id="ARBA00022692"/>
    </source>
</evidence>
<feature type="transmembrane region" description="Helical" evidence="10">
    <location>
        <begin position="105"/>
        <end position="126"/>
    </location>
</feature>
<evidence type="ECO:0000256" key="2">
    <source>
        <dbReference type="ARBA" id="ARBA00022475"/>
    </source>
</evidence>
<feature type="binding site" evidence="10">
    <location>
        <position position="83"/>
    </location>
    <ligand>
        <name>Na(+)</name>
        <dbReference type="ChEBI" id="CHEBI:29101"/>
        <note>structural</note>
    </ligand>
</feature>
<evidence type="ECO:0000256" key="6">
    <source>
        <dbReference type="ARBA" id="ARBA00023303"/>
    </source>
</evidence>
<dbReference type="GO" id="GO:0005886">
    <property type="term" value="C:plasma membrane"/>
    <property type="evidence" value="ECO:0007669"/>
    <property type="project" value="UniProtKB-SubCell"/>
</dbReference>
<dbReference type="HAMAP" id="MF_00454">
    <property type="entry name" value="FluC"/>
    <property type="match status" value="1"/>
</dbReference>
<dbReference type="EMBL" id="BMVB01000010">
    <property type="protein sequence ID" value="GHC55051.1"/>
    <property type="molecule type" value="Genomic_DNA"/>
</dbReference>
<dbReference type="Pfam" id="PF02537">
    <property type="entry name" value="CRCB"/>
    <property type="match status" value="1"/>
</dbReference>
<proteinExistence type="inferred from homology"/>
<dbReference type="Proteomes" id="UP000646244">
    <property type="component" value="Unassembled WGS sequence"/>
</dbReference>
<keyword evidence="10" id="KW-0813">Transport</keyword>
<dbReference type="PANTHER" id="PTHR28259:SF1">
    <property type="entry name" value="FLUORIDE EXPORT PROTEIN 1-RELATED"/>
    <property type="match status" value="1"/>
</dbReference>
<reference evidence="11" key="2">
    <citation type="submission" date="2020-09" db="EMBL/GenBank/DDBJ databases">
        <authorList>
            <person name="Sun Q."/>
            <person name="Ohkuma M."/>
        </authorList>
    </citation>
    <scope>NUCLEOTIDE SEQUENCE</scope>
    <source>
        <strain evidence="11">JCM 4633</strain>
    </source>
</reference>
<dbReference type="InterPro" id="IPR003691">
    <property type="entry name" value="FluC"/>
</dbReference>
<comment type="subcellular location">
    <subcellularLocation>
        <location evidence="1 10">Cell membrane</location>
        <topology evidence="1 10">Multi-pass membrane protein</topology>
    </subcellularLocation>
</comment>
<dbReference type="GO" id="GO:0046872">
    <property type="term" value="F:metal ion binding"/>
    <property type="evidence" value="ECO:0007669"/>
    <property type="project" value="UniProtKB-KW"/>
</dbReference>
<name>A0A918WK74_STRCJ</name>
<feature type="transmembrane region" description="Helical" evidence="10">
    <location>
        <begin position="75"/>
        <end position="93"/>
    </location>
</feature>
<keyword evidence="6 10" id="KW-0407">Ion channel</keyword>
<accession>A0A918WK74</accession>
<keyword evidence="5 10" id="KW-0472">Membrane</keyword>
<comment type="catalytic activity">
    <reaction evidence="8">
        <text>fluoride(in) = fluoride(out)</text>
        <dbReference type="Rhea" id="RHEA:76159"/>
        <dbReference type="ChEBI" id="CHEBI:17051"/>
    </reaction>
    <physiologicalReaction direction="left-to-right" evidence="8">
        <dbReference type="Rhea" id="RHEA:76160"/>
    </physiologicalReaction>
</comment>
<evidence type="ECO:0000256" key="9">
    <source>
        <dbReference type="ARBA" id="ARBA00049940"/>
    </source>
</evidence>
<organism evidence="11 12">
    <name type="scientific">Streptomyces cinnamoneus</name>
    <name type="common">Streptoverticillium cinnamoneum</name>
    <dbReference type="NCBI Taxonomy" id="53446"/>
    <lineage>
        <taxon>Bacteria</taxon>
        <taxon>Bacillati</taxon>
        <taxon>Actinomycetota</taxon>
        <taxon>Actinomycetes</taxon>
        <taxon>Kitasatosporales</taxon>
        <taxon>Streptomycetaceae</taxon>
        <taxon>Streptomyces</taxon>
        <taxon>Streptomyces cinnamoneus group</taxon>
    </lineage>
</organism>